<comment type="caution">
    <text evidence="3">The sequence shown here is derived from an EMBL/GenBank/DDBJ whole genome shotgun (WGS) entry which is preliminary data.</text>
</comment>
<keyword evidence="2" id="KW-0732">Signal</keyword>
<feature type="region of interest" description="Disordered" evidence="1">
    <location>
        <begin position="105"/>
        <end position="180"/>
    </location>
</feature>
<dbReference type="Proteomes" id="UP000693970">
    <property type="component" value="Unassembled WGS sequence"/>
</dbReference>
<reference evidence="3" key="1">
    <citation type="journal article" date="2021" name="Sci. Rep.">
        <title>Diploid genomic architecture of Nitzschia inconspicua, an elite biomass production diatom.</title>
        <authorList>
            <person name="Oliver A."/>
            <person name="Podell S."/>
            <person name="Pinowska A."/>
            <person name="Traller J.C."/>
            <person name="Smith S.R."/>
            <person name="McClure R."/>
            <person name="Beliaev A."/>
            <person name="Bohutskyi P."/>
            <person name="Hill E.A."/>
            <person name="Rabines A."/>
            <person name="Zheng H."/>
            <person name="Allen L.Z."/>
            <person name="Kuo A."/>
            <person name="Grigoriev I.V."/>
            <person name="Allen A.E."/>
            <person name="Hazlebeck D."/>
            <person name="Allen E.E."/>
        </authorList>
    </citation>
    <scope>NUCLEOTIDE SEQUENCE</scope>
    <source>
        <strain evidence="3">Hildebrandi</strain>
    </source>
</reference>
<feature type="compositionally biased region" description="Basic and acidic residues" evidence="1">
    <location>
        <begin position="152"/>
        <end position="168"/>
    </location>
</feature>
<protein>
    <submittedName>
        <fullName evidence="3">Uncharacterized protein</fullName>
    </submittedName>
</protein>
<name>A0A9K3PCQ9_9STRA</name>
<accession>A0A9K3PCQ9</accession>
<gene>
    <name evidence="3" type="ORF">IV203_006968</name>
</gene>
<dbReference type="EMBL" id="JAGRRH010000025">
    <property type="protein sequence ID" value="KAG7341876.1"/>
    <property type="molecule type" value="Genomic_DNA"/>
</dbReference>
<evidence type="ECO:0000256" key="1">
    <source>
        <dbReference type="SAM" id="MobiDB-lite"/>
    </source>
</evidence>
<feature type="signal peptide" evidence="2">
    <location>
        <begin position="1"/>
        <end position="18"/>
    </location>
</feature>
<evidence type="ECO:0000313" key="3">
    <source>
        <dbReference type="EMBL" id="KAG7341876.1"/>
    </source>
</evidence>
<dbReference type="AlphaFoldDB" id="A0A9K3PCQ9"/>
<feature type="chain" id="PRO_5039917656" evidence="2">
    <location>
        <begin position="19"/>
        <end position="266"/>
    </location>
</feature>
<feature type="compositionally biased region" description="Pro residues" evidence="1">
    <location>
        <begin position="109"/>
        <end position="118"/>
    </location>
</feature>
<feature type="compositionally biased region" description="Low complexity" evidence="1">
    <location>
        <begin position="119"/>
        <end position="151"/>
    </location>
</feature>
<feature type="region of interest" description="Disordered" evidence="1">
    <location>
        <begin position="207"/>
        <end position="226"/>
    </location>
</feature>
<proteinExistence type="predicted"/>
<evidence type="ECO:0000313" key="4">
    <source>
        <dbReference type="Proteomes" id="UP000693970"/>
    </source>
</evidence>
<evidence type="ECO:0000256" key="2">
    <source>
        <dbReference type="SAM" id="SignalP"/>
    </source>
</evidence>
<reference evidence="3" key="2">
    <citation type="submission" date="2021-04" db="EMBL/GenBank/DDBJ databases">
        <authorList>
            <person name="Podell S."/>
        </authorList>
    </citation>
    <scope>NUCLEOTIDE SEQUENCE</scope>
    <source>
        <strain evidence="3">Hildebrandi</strain>
    </source>
</reference>
<sequence>MNPSSGLIMLMALSGCSAFHQKPTFSTTTRTRTVWARTPLQLSSNLFEQDPLSSAENGNGAKNIPAFRPLKRPVKLFDPYGTPLAQTVQNKSNKKEDENVGVRYAAASAPPPPSPPSAPIAETAPEIPQQQMEQPPQQQQQPQMKQQPPQEQTRRSSFGRDSEFDKVEVSSFLNDPEFKRRVNDIHTYFDLFDDPQAEWSSSEYIRREHHRRKKERKKLGHSQRVGTALEVSGSESLQLYARDNKGNQVGSGKRLVRYTRPSQGNQ</sequence>
<keyword evidence="4" id="KW-1185">Reference proteome</keyword>
<feature type="compositionally biased region" description="Basic residues" evidence="1">
    <location>
        <begin position="207"/>
        <end position="221"/>
    </location>
</feature>
<organism evidence="3 4">
    <name type="scientific">Nitzschia inconspicua</name>
    <dbReference type="NCBI Taxonomy" id="303405"/>
    <lineage>
        <taxon>Eukaryota</taxon>
        <taxon>Sar</taxon>
        <taxon>Stramenopiles</taxon>
        <taxon>Ochrophyta</taxon>
        <taxon>Bacillariophyta</taxon>
        <taxon>Bacillariophyceae</taxon>
        <taxon>Bacillariophycidae</taxon>
        <taxon>Bacillariales</taxon>
        <taxon>Bacillariaceae</taxon>
        <taxon>Nitzschia</taxon>
    </lineage>
</organism>
<feature type="region of interest" description="Disordered" evidence="1">
    <location>
        <begin position="243"/>
        <end position="266"/>
    </location>
</feature>